<evidence type="ECO:0000313" key="6">
    <source>
        <dbReference type="EMBL" id="WNG46033.1"/>
    </source>
</evidence>
<dbReference type="Proteomes" id="UP001611383">
    <property type="component" value="Chromosome"/>
</dbReference>
<name>A0ABY9WS01_9BACT</name>
<evidence type="ECO:0000313" key="7">
    <source>
        <dbReference type="Proteomes" id="UP001611383"/>
    </source>
</evidence>
<dbReference type="PANTHER" id="PTHR30055:SF234">
    <property type="entry name" value="HTH-TYPE TRANSCRIPTIONAL REGULATOR BETI"/>
    <property type="match status" value="1"/>
</dbReference>
<keyword evidence="7" id="KW-1185">Reference proteome</keyword>
<feature type="domain" description="HTH tetR-type" evidence="5">
    <location>
        <begin position="20"/>
        <end position="80"/>
    </location>
</feature>
<dbReference type="SUPFAM" id="SSF46689">
    <property type="entry name" value="Homeodomain-like"/>
    <property type="match status" value="1"/>
</dbReference>
<dbReference type="PROSITE" id="PS50977">
    <property type="entry name" value="HTH_TETR_2"/>
    <property type="match status" value="1"/>
</dbReference>
<dbReference type="RefSeq" id="WP_395822065.1">
    <property type="nucleotide sequence ID" value="NZ_CP043494.1"/>
</dbReference>
<protein>
    <submittedName>
        <fullName evidence="6">TetR/AcrR family transcriptional regulator</fullName>
    </submittedName>
</protein>
<keyword evidence="2 4" id="KW-0238">DNA-binding</keyword>
<accession>A0ABY9WS01</accession>
<dbReference type="Gene3D" id="1.10.357.10">
    <property type="entry name" value="Tetracycline Repressor, domain 2"/>
    <property type="match status" value="1"/>
</dbReference>
<dbReference type="InterPro" id="IPR036271">
    <property type="entry name" value="Tet_transcr_reg_TetR-rel_C_sf"/>
</dbReference>
<dbReference type="SUPFAM" id="SSF48498">
    <property type="entry name" value="Tetracyclin repressor-like, C-terminal domain"/>
    <property type="match status" value="1"/>
</dbReference>
<evidence type="ECO:0000259" key="5">
    <source>
        <dbReference type="PROSITE" id="PS50977"/>
    </source>
</evidence>
<keyword evidence="1" id="KW-0805">Transcription regulation</keyword>
<dbReference type="InterPro" id="IPR001647">
    <property type="entry name" value="HTH_TetR"/>
</dbReference>
<dbReference type="PANTHER" id="PTHR30055">
    <property type="entry name" value="HTH-TYPE TRANSCRIPTIONAL REGULATOR RUTR"/>
    <property type="match status" value="1"/>
</dbReference>
<dbReference type="Pfam" id="PF00440">
    <property type="entry name" value="TetR_N"/>
    <property type="match status" value="1"/>
</dbReference>
<dbReference type="EMBL" id="CP043494">
    <property type="protein sequence ID" value="WNG46033.1"/>
    <property type="molecule type" value="Genomic_DNA"/>
</dbReference>
<evidence type="ECO:0000256" key="4">
    <source>
        <dbReference type="PROSITE-ProRule" id="PRU00335"/>
    </source>
</evidence>
<dbReference type="InterPro" id="IPR009057">
    <property type="entry name" value="Homeodomain-like_sf"/>
</dbReference>
<dbReference type="Gene3D" id="1.10.10.60">
    <property type="entry name" value="Homeodomain-like"/>
    <property type="match status" value="1"/>
</dbReference>
<keyword evidence="3" id="KW-0804">Transcription</keyword>
<dbReference type="PRINTS" id="PR00455">
    <property type="entry name" value="HTHTETR"/>
</dbReference>
<evidence type="ECO:0000256" key="3">
    <source>
        <dbReference type="ARBA" id="ARBA00023163"/>
    </source>
</evidence>
<sequence length="215" mass="24441">MSPRSTSGSKPQTLRARLKEEARATILDAAEQVLAEQGLHAARMDDIAARVGVSVGTLYNYFQDRQQLLEALRDVRGRELLAMLDTELERSQGQPYHARLHGLIRCILEHAQLHFRLFSLMLEDVMQHGVAKGQDLNDHQAHWREISRRVEDLGRQGVEEGALRPEDARHYPTLLLGMVRELLFRQLTEKQPEPIDTLISLLLRCFLEGAAPRPG</sequence>
<dbReference type="InterPro" id="IPR050109">
    <property type="entry name" value="HTH-type_TetR-like_transc_reg"/>
</dbReference>
<organism evidence="6 7">
    <name type="scientific">Archangium minus</name>
    <dbReference type="NCBI Taxonomy" id="83450"/>
    <lineage>
        <taxon>Bacteria</taxon>
        <taxon>Pseudomonadati</taxon>
        <taxon>Myxococcota</taxon>
        <taxon>Myxococcia</taxon>
        <taxon>Myxococcales</taxon>
        <taxon>Cystobacterineae</taxon>
        <taxon>Archangiaceae</taxon>
        <taxon>Archangium</taxon>
    </lineage>
</organism>
<proteinExistence type="predicted"/>
<reference evidence="6 7" key="1">
    <citation type="submission" date="2019-08" db="EMBL/GenBank/DDBJ databases">
        <title>Archangium and Cystobacter genomes.</title>
        <authorList>
            <person name="Chen I.-C.K."/>
            <person name="Wielgoss S."/>
        </authorList>
    </citation>
    <scope>NUCLEOTIDE SEQUENCE [LARGE SCALE GENOMIC DNA]</scope>
    <source>
        <strain evidence="6 7">Cbm 6</strain>
    </source>
</reference>
<evidence type="ECO:0000256" key="2">
    <source>
        <dbReference type="ARBA" id="ARBA00023125"/>
    </source>
</evidence>
<gene>
    <name evidence="6" type="ORF">F0U60_19375</name>
</gene>
<feature type="DNA-binding region" description="H-T-H motif" evidence="4">
    <location>
        <begin position="43"/>
        <end position="62"/>
    </location>
</feature>
<evidence type="ECO:0000256" key="1">
    <source>
        <dbReference type="ARBA" id="ARBA00023015"/>
    </source>
</evidence>